<protein>
    <submittedName>
        <fullName evidence="3">Cytochrome P450</fullName>
    </submittedName>
</protein>
<keyword evidence="2" id="KW-0408">Iron</keyword>
<dbReference type="Pfam" id="PF00067">
    <property type="entry name" value="p450"/>
    <property type="match status" value="1"/>
</dbReference>
<dbReference type="GO" id="GO:0005506">
    <property type="term" value="F:iron ion binding"/>
    <property type="evidence" value="ECO:0007669"/>
    <property type="project" value="InterPro"/>
</dbReference>
<dbReference type="SUPFAM" id="SSF48264">
    <property type="entry name" value="Cytochrome P450"/>
    <property type="match status" value="1"/>
</dbReference>
<dbReference type="InterPro" id="IPR002397">
    <property type="entry name" value="Cyt_P450_B"/>
</dbReference>
<dbReference type="PRINTS" id="PR00359">
    <property type="entry name" value="BP450"/>
</dbReference>
<proteinExistence type="inferred from homology"/>
<dbReference type="PANTHER" id="PTHR46696">
    <property type="entry name" value="P450, PUTATIVE (EUROFUNG)-RELATED"/>
    <property type="match status" value="1"/>
</dbReference>
<dbReference type="EMBL" id="QEKW01000003">
    <property type="protein sequence ID" value="PVZ12029.1"/>
    <property type="molecule type" value="Genomic_DNA"/>
</dbReference>
<dbReference type="PROSITE" id="PS00086">
    <property type="entry name" value="CYTOCHROME_P450"/>
    <property type="match status" value="1"/>
</dbReference>
<name>A0A2U1FIN4_9PSEU</name>
<accession>A0A2U1FIN4</accession>
<organism evidence="3 4">
    <name type="scientific">Actinomycetospora cinnamomea</name>
    <dbReference type="NCBI Taxonomy" id="663609"/>
    <lineage>
        <taxon>Bacteria</taxon>
        <taxon>Bacillati</taxon>
        <taxon>Actinomycetota</taxon>
        <taxon>Actinomycetes</taxon>
        <taxon>Pseudonocardiales</taxon>
        <taxon>Pseudonocardiaceae</taxon>
        <taxon>Actinomycetospora</taxon>
    </lineage>
</organism>
<comment type="similarity">
    <text evidence="1 2">Belongs to the cytochrome P450 family.</text>
</comment>
<evidence type="ECO:0000313" key="4">
    <source>
        <dbReference type="Proteomes" id="UP000245639"/>
    </source>
</evidence>
<keyword evidence="2" id="KW-0479">Metal-binding</keyword>
<dbReference type="InterPro" id="IPR036396">
    <property type="entry name" value="Cyt_P450_sf"/>
</dbReference>
<evidence type="ECO:0000256" key="2">
    <source>
        <dbReference type="RuleBase" id="RU000461"/>
    </source>
</evidence>
<keyword evidence="2" id="KW-0503">Monooxygenase</keyword>
<dbReference type="AlphaFoldDB" id="A0A2U1FIN4"/>
<dbReference type="InterPro" id="IPR017972">
    <property type="entry name" value="Cyt_P450_CS"/>
</dbReference>
<dbReference type="GO" id="GO:0016705">
    <property type="term" value="F:oxidoreductase activity, acting on paired donors, with incorporation or reduction of molecular oxygen"/>
    <property type="evidence" value="ECO:0007669"/>
    <property type="project" value="InterPro"/>
</dbReference>
<dbReference type="Proteomes" id="UP000245639">
    <property type="component" value="Unassembled WGS sequence"/>
</dbReference>
<dbReference type="GO" id="GO:0004497">
    <property type="term" value="F:monooxygenase activity"/>
    <property type="evidence" value="ECO:0007669"/>
    <property type="project" value="UniProtKB-KW"/>
</dbReference>
<keyword evidence="2" id="KW-0560">Oxidoreductase</keyword>
<sequence>MTTAEEPAITCPVDHGLLDFNPMVSPHREDPHLFYRAAREQPPALSPTLGAYMVTRYDDLVTVIDDPETYSSKPAVPLMYSNPPEVVEVLRAGNVPETGAVVNEDEPEHTPIRRVFDAGFTGARVRAMMPTMRATADSLVDAFATGGIEHSTPAGEPSAIPARGRADLVAQYAVPFVQSVISAIIGYPPQDTAQIQIWTDDVATLWNPLAPLEDRIASAGRMGDYTVYLQALIDERRAHPREDLISDLVHGANGYPGLSDALVHNITRGAARVAGFDTTRDAITATMLAILQNPDVHDRVLADPARTIPKVTEEVLRRDAPHRGLFRVTTRDTVLGGTELPAGTMVLLLFGSGNRDETRFPLPDTVDIDRPNVRQHLAFGRGLHVCPGAPMARAEIRVALETLVRRLPEMRLADGYTPSYIASYFFRGLETLDVTW</sequence>
<dbReference type="PANTHER" id="PTHR46696:SF6">
    <property type="entry name" value="P450, PUTATIVE (EUROFUNG)-RELATED"/>
    <property type="match status" value="1"/>
</dbReference>
<reference evidence="3 4" key="1">
    <citation type="submission" date="2018-04" db="EMBL/GenBank/DDBJ databases">
        <title>Genomic Encyclopedia of Type Strains, Phase IV (KMG-IV): sequencing the most valuable type-strain genomes for metagenomic binning, comparative biology and taxonomic classification.</title>
        <authorList>
            <person name="Goeker M."/>
        </authorList>
    </citation>
    <scope>NUCLEOTIDE SEQUENCE [LARGE SCALE GENOMIC DNA]</scope>
    <source>
        <strain evidence="3 4">DSM 45771</strain>
    </source>
</reference>
<dbReference type="InterPro" id="IPR001128">
    <property type="entry name" value="Cyt_P450"/>
</dbReference>
<keyword evidence="4" id="KW-1185">Reference proteome</keyword>
<keyword evidence="2" id="KW-0349">Heme</keyword>
<evidence type="ECO:0000313" key="3">
    <source>
        <dbReference type="EMBL" id="PVZ12029.1"/>
    </source>
</evidence>
<comment type="caution">
    <text evidence="3">The sequence shown here is derived from an EMBL/GenBank/DDBJ whole genome shotgun (WGS) entry which is preliminary data.</text>
</comment>
<dbReference type="RefSeq" id="WP_243417952.1">
    <property type="nucleotide sequence ID" value="NZ_QEKW01000003.1"/>
</dbReference>
<dbReference type="GO" id="GO:0020037">
    <property type="term" value="F:heme binding"/>
    <property type="evidence" value="ECO:0007669"/>
    <property type="project" value="InterPro"/>
</dbReference>
<dbReference type="Gene3D" id="1.10.630.10">
    <property type="entry name" value="Cytochrome P450"/>
    <property type="match status" value="1"/>
</dbReference>
<evidence type="ECO:0000256" key="1">
    <source>
        <dbReference type="ARBA" id="ARBA00010617"/>
    </source>
</evidence>
<gene>
    <name evidence="3" type="ORF">C8D89_103360</name>
</gene>